<dbReference type="Gene3D" id="1.10.101.10">
    <property type="entry name" value="PGBD-like superfamily/PGBD"/>
    <property type="match status" value="1"/>
</dbReference>
<comment type="caution">
    <text evidence="3">The sequence shown here is derived from an EMBL/GenBank/DDBJ whole genome shotgun (WGS) entry which is preliminary data.</text>
</comment>
<organism evidence="3 4">
    <name type="scientific">Candidatus Shapirobacteria bacterium CG10_big_fil_rev_8_21_14_0_10_36_6</name>
    <dbReference type="NCBI Taxonomy" id="1974886"/>
    <lineage>
        <taxon>Bacteria</taxon>
        <taxon>Candidatus Shapironibacteriota</taxon>
    </lineage>
</organism>
<feature type="coiled-coil region" evidence="1">
    <location>
        <begin position="164"/>
        <end position="191"/>
    </location>
</feature>
<accession>A0A2M8L1Y5</accession>
<dbReference type="Proteomes" id="UP000229766">
    <property type="component" value="Unassembled WGS sequence"/>
</dbReference>
<keyword evidence="1" id="KW-0175">Coiled coil</keyword>
<dbReference type="SUPFAM" id="SSF47090">
    <property type="entry name" value="PGBD-like"/>
    <property type="match status" value="1"/>
</dbReference>
<evidence type="ECO:0000259" key="2">
    <source>
        <dbReference type="Pfam" id="PF01471"/>
    </source>
</evidence>
<dbReference type="InterPro" id="IPR002477">
    <property type="entry name" value="Peptidoglycan-bd-like"/>
</dbReference>
<gene>
    <name evidence="3" type="ORF">COU93_01535</name>
</gene>
<reference evidence="4" key="1">
    <citation type="submission" date="2017-09" db="EMBL/GenBank/DDBJ databases">
        <title>Depth-based differentiation of microbial function through sediment-hosted aquifers and enrichment of novel symbionts in the deep terrestrial subsurface.</title>
        <authorList>
            <person name="Probst A.J."/>
            <person name="Ladd B."/>
            <person name="Jarett J.K."/>
            <person name="Geller-Mcgrath D.E."/>
            <person name="Sieber C.M.K."/>
            <person name="Emerson J.B."/>
            <person name="Anantharaman K."/>
            <person name="Thomas B.C."/>
            <person name="Malmstrom R."/>
            <person name="Stieglmeier M."/>
            <person name="Klingl A."/>
            <person name="Woyke T."/>
            <person name="Ryan C.M."/>
            <person name="Banfield J.F."/>
        </authorList>
    </citation>
    <scope>NUCLEOTIDE SEQUENCE [LARGE SCALE GENOMIC DNA]</scope>
</reference>
<dbReference type="EMBL" id="PFEI01000086">
    <property type="protein sequence ID" value="PJE66934.1"/>
    <property type="molecule type" value="Genomic_DNA"/>
</dbReference>
<dbReference type="InterPro" id="IPR036366">
    <property type="entry name" value="PGBDSf"/>
</dbReference>
<dbReference type="AlphaFoldDB" id="A0A2M8L1Y5"/>
<feature type="non-terminal residue" evidence="3">
    <location>
        <position position="1"/>
    </location>
</feature>
<name>A0A2M8L1Y5_9BACT</name>
<sequence>DYTVKYRNGDAVETTTASLTQATSNCSDGGGIVTAITAPSIFSAPDASQPVVPAAPVAVVTQPPSSVVFNKDLERGTAGEDVRRLQELLAKDSEMYPERLITGFYGPLTQNAVRRFQLKHGIIKNSADAGSGRAGPITRSKLAEIFKESIQPVKAAPGISDTEVAAIQSQINQLLGQLKFLQEQLQEIIAQGNL</sequence>
<evidence type="ECO:0000313" key="3">
    <source>
        <dbReference type="EMBL" id="PJE66934.1"/>
    </source>
</evidence>
<evidence type="ECO:0000313" key="4">
    <source>
        <dbReference type="Proteomes" id="UP000229766"/>
    </source>
</evidence>
<protein>
    <recommendedName>
        <fullName evidence="2">Peptidoglycan binding-like domain-containing protein</fullName>
    </recommendedName>
</protein>
<dbReference type="InterPro" id="IPR036365">
    <property type="entry name" value="PGBD-like_sf"/>
</dbReference>
<proteinExistence type="predicted"/>
<evidence type="ECO:0000256" key="1">
    <source>
        <dbReference type="SAM" id="Coils"/>
    </source>
</evidence>
<dbReference type="Pfam" id="PF01471">
    <property type="entry name" value="PG_binding_1"/>
    <property type="match status" value="1"/>
</dbReference>
<feature type="domain" description="Peptidoglycan binding-like" evidence="2">
    <location>
        <begin position="79"/>
        <end position="122"/>
    </location>
</feature>